<dbReference type="Proteomes" id="UP000696485">
    <property type="component" value="Unassembled WGS sequence"/>
</dbReference>
<keyword evidence="1" id="KW-0547">Nucleotide-binding</keyword>
<feature type="compositionally biased region" description="Low complexity" evidence="2">
    <location>
        <begin position="229"/>
        <end position="258"/>
    </location>
</feature>
<dbReference type="EMBL" id="JAAAUY010000423">
    <property type="protein sequence ID" value="KAF9330091.1"/>
    <property type="molecule type" value="Genomic_DNA"/>
</dbReference>
<feature type="region of interest" description="Disordered" evidence="2">
    <location>
        <begin position="18"/>
        <end position="92"/>
    </location>
</feature>
<protein>
    <submittedName>
        <fullName evidence="4">Calcium/calmodulin-dependent protein kinase type 1</fullName>
    </submittedName>
</protein>
<proteinExistence type="predicted"/>
<feature type="region of interest" description="Disordered" evidence="2">
    <location>
        <begin position="223"/>
        <end position="258"/>
    </location>
</feature>
<keyword evidence="1" id="KW-0067">ATP-binding</keyword>
<gene>
    <name evidence="4" type="primary">CAMK1</name>
    <name evidence="4" type="ORF">BG006_006937</name>
</gene>
<evidence type="ECO:0000259" key="3">
    <source>
        <dbReference type="PROSITE" id="PS50011"/>
    </source>
</evidence>
<dbReference type="Gene3D" id="3.30.200.20">
    <property type="entry name" value="Phosphorylase Kinase, domain 1"/>
    <property type="match status" value="1"/>
</dbReference>
<dbReference type="InterPro" id="IPR017441">
    <property type="entry name" value="Protein_kinase_ATP_BS"/>
</dbReference>
<dbReference type="GO" id="GO:0004672">
    <property type="term" value="F:protein kinase activity"/>
    <property type="evidence" value="ECO:0007669"/>
    <property type="project" value="InterPro"/>
</dbReference>
<dbReference type="SMART" id="SM00220">
    <property type="entry name" value="S_TKc"/>
    <property type="match status" value="1"/>
</dbReference>
<dbReference type="InterPro" id="IPR000719">
    <property type="entry name" value="Prot_kinase_dom"/>
</dbReference>
<dbReference type="PROSITE" id="PS50011">
    <property type="entry name" value="PROTEIN_KINASE_DOM"/>
    <property type="match status" value="1"/>
</dbReference>
<dbReference type="Gene3D" id="1.10.510.10">
    <property type="entry name" value="Transferase(Phosphotransferase) domain 1"/>
    <property type="match status" value="2"/>
</dbReference>
<feature type="region of interest" description="Disordered" evidence="2">
    <location>
        <begin position="289"/>
        <end position="336"/>
    </location>
</feature>
<evidence type="ECO:0000313" key="4">
    <source>
        <dbReference type="EMBL" id="KAF9330091.1"/>
    </source>
</evidence>
<feature type="compositionally biased region" description="Basic and acidic residues" evidence="2">
    <location>
        <begin position="813"/>
        <end position="827"/>
    </location>
</feature>
<dbReference type="PROSITE" id="PS00107">
    <property type="entry name" value="PROTEIN_KINASE_ATP"/>
    <property type="match status" value="1"/>
</dbReference>
<dbReference type="AlphaFoldDB" id="A0A9P5VL35"/>
<evidence type="ECO:0000256" key="2">
    <source>
        <dbReference type="SAM" id="MobiDB-lite"/>
    </source>
</evidence>
<feature type="region of interest" description="Disordered" evidence="2">
    <location>
        <begin position="471"/>
        <end position="512"/>
    </location>
</feature>
<reference evidence="4" key="1">
    <citation type="journal article" date="2020" name="Fungal Divers.">
        <title>Resolving the Mortierellaceae phylogeny through synthesis of multi-gene phylogenetics and phylogenomics.</title>
        <authorList>
            <person name="Vandepol N."/>
            <person name="Liber J."/>
            <person name="Desiro A."/>
            <person name="Na H."/>
            <person name="Kennedy M."/>
            <person name="Barry K."/>
            <person name="Grigoriev I.V."/>
            <person name="Miller A.N."/>
            <person name="O'Donnell K."/>
            <person name="Stajich J.E."/>
            <person name="Bonito G."/>
        </authorList>
    </citation>
    <scope>NUCLEOTIDE SEQUENCE</scope>
    <source>
        <strain evidence="4">NVP1</strain>
    </source>
</reference>
<sequence>MSTAQVPQAQAQTLEVLVQAEAQDVPDSIPASENQTKTRPRPPPLEHFIYTVKKAQSKATPQHTTSSVSTSSSLSSSLSHPNPHSRPRIRTDSAQADLDVPGDALTNNSQGNKTATTVLQTLITEPETPSPILSAWPPSQLNPDYLAPYHPSLHKNLRNWSQVLLDQLRQKSESPSQPSPTTTNTPSIFQAAFASSTLPGIVAAAPSAYKDISVSAFPIPPLTAPRHPAQPSTSSTTAPTPMVATSTSLETSTSASTVPSVVTPPIPVAYAQEGDMIERHFLFQTHHRPLKGQKSPQQQQQGESASNTSPRRQSNGSGKSPRKDKETTSTRRVNRTSERFRRLVLFFKRMMRSLRRRGRDPQDNRLAQGHQVVGGDQPSRPDAVGPGHTFTSSEPSASKLDYLQVDDSEVDTGINQDMDDATGRRAFSEIRETGFSTSPATESPQNHRLKDKLREVPKMMKVVDKFKNHVKAKEDPKTTKEINETTTHETPNEIVEAPVESPSSSAGGSSKIGPRYHPKLLDLYTVTDHVLGVGTFATVKEIKLKSTGKSFALKIILKRTIQGKGGMLDTEIAVLSKVRHSNCVSLLEMTAISPENLLFADKSENARLMITDFGLSKVLTGQNDVLMTACGTPGYVAPEVLEQIGHDQAQLFENIISGEYQYEEASWKDISPFAKSFIDSLLIVSAERRPTASQALNHPWFRAMLDQTVATPSPTDTVNLMPSVKKNFNATNVFKKAARAVGMLRKLQASESKSRPEASTSDGASGSGGQAHGPANVVSFHDIVSAALLSKKALDSGQKCPVKTDSGNSSGSDGHEQGRSESDEHLNEVSAILDGLSINP</sequence>
<evidence type="ECO:0000256" key="1">
    <source>
        <dbReference type="PROSITE-ProRule" id="PRU10141"/>
    </source>
</evidence>
<keyword evidence="4" id="KW-0418">Kinase</keyword>
<organism evidence="4 5">
    <name type="scientific">Podila minutissima</name>
    <dbReference type="NCBI Taxonomy" id="64525"/>
    <lineage>
        <taxon>Eukaryota</taxon>
        <taxon>Fungi</taxon>
        <taxon>Fungi incertae sedis</taxon>
        <taxon>Mucoromycota</taxon>
        <taxon>Mortierellomycotina</taxon>
        <taxon>Mortierellomycetes</taxon>
        <taxon>Mortierellales</taxon>
        <taxon>Mortierellaceae</taxon>
        <taxon>Podila</taxon>
    </lineage>
</organism>
<dbReference type="Pfam" id="PF00069">
    <property type="entry name" value="Pkinase"/>
    <property type="match status" value="1"/>
</dbReference>
<feature type="binding site" evidence="1">
    <location>
        <position position="558"/>
    </location>
    <ligand>
        <name>ATP</name>
        <dbReference type="ChEBI" id="CHEBI:30616"/>
    </ligand>
</feature>
<keyword evidence="5" id="KW-1185">Reference proteome</keyword>
<keyword evidence="4" id="KW-0808">Transferase</keyword>
<dbReference type="PANTHER" id="PTHR24347">
    <property type="entry name" value="SERINE/THREONINE-PROTEIN KINASE"/>
    <property type="match status" value="1"/>
</dbReference>
<dbReference type="SUPFAM" id="SSF56112">
    <property type="entry name" value="Protein kinase-like (PK-like)"/>
    <property type="match status" value="1"/>
</dbReference>
<feature type="region of interest" description="Disordered" evidence="2">
    <location>
        <begin position="746"/>
        <end position="774"/>
    </location>
</feature>
<feature type="domain" description="Protein kinase" evidence="3">
    <location>
        <begin position="416"/>
        <end position="701"/>
    </location>
</feature>
<feature type="compositionally biased region" description="Low complexity" evidence="2">
    <location>
        <begin position="64"/>
        <end position="79"/>
    </location>
</feature>
<name>A0A9P5VL35_9FUNG</name>
<feature type="region of interest" description="Disordered" evidence="2">
    <location>
        <begin position="795"/>
        <end position="840"/>
    </location>
</feature>
<evidence type="ECO:0000313" key="5">
    <source>
        <dbReference type="Proteomes" id="UP000696485"/>
    </source>
</evidence>
<feature type="compositionally biased region" description="Basic and acidic residues" evidence="2">
    <location>
        <begin position="471"/>
        <end position="491"/>
    </location>
</feature>
<dbReference type="GO" id="GO:0005524">
    <property type="term" value="F:ATP binding"/>
    <property type="evidence" value="ECO:0007669"/>
    <property type="project" value="UniProtKB-UniRule"/>
</dbReference>
<feature type="compositionally biased region" description="Polar residues" evidence="2">
    <location>
        <begin position="302"/>
        <end position="318"/>
    </location>
</feature>
<comment type="caution">
    <text evidence="4">The sequence shown here is derived from an EMBL/GenBank/DDBJ whole genome shotgun (WGS) entry which is preliminary data.</text>
</comment>
<feature type="compositionally biased region" description="Low complexity" evidence="2">
    <location>
        <begin position="495"/>
        <end position="509"/>
    </location>
</feature>
<accession>A0A9P5VL35</accession>
<feature type="region of interest" description="Disordered" evidence="2">
    <location>
        <begin position="354"/>
        <end position="396"/>
    </location>
</feature>
<dbReference type="InterPro" id="IPR011009">
    <property type="entry name" value="Kinase-like_dom_sf"/>
</dbReference>
<feature type="compositionally biased region" description="Basic and acidic residues" evidence="2">
    <location>
        <begin position="321"/>
        <end position="336"/>
    </location>
</feature>